<dbReference type="Pfam" id="PF02625">
    <property type="entry name" value="XdhC_CoxI"/>
    <property type="match status" value="1"/>
</dbReference>
<evidence type="ECO:0000313" key="4">
    <source>
        <dbReference type="Proteomes" id="UP001260188"/>
    </source>
</evidence>
<gene>
    <name evidence="3" type="ORF">QE367_002326</name>
</gene>
<sequence>MREILAVARDELAAGRAVAVATVVAAAGSSPREIGASMLVAADGRAFGNVSGGCVDGAVYERCVEVLAGDDAVVDRFGIADDDAVAVGLSCGGTIEVLVRALVPGSPEAATLALLAARDRDGVATVLRLRTAGDGMGSASIIDAGTTPTPAPAGSVDLQFGAPPRLIVVGAVEVAVALVALGTAAGFHVVVVDPRDVFARPDRFPAAEVVVDQPGRYLAAAGLDVHTAVCVLTHDPKFDVPALAAALMSPAAYVGAMGSRATCADRVRRLVEAGVPTALVDRLRSPIGLDLGGTSAAEVALSILAEVVAARRGGTGAPLRAGSGPIHRDTASEGCRVDHLVT</sequence>
<comment type="caution">
    <text evidence="3">The sequence shown here is derived from an EMBL/GenBank/DDBJ whole genome shotgun (WGS) entry which is preliminary data.</text>
</comment>
<reference evidence="3 4" key="1">
    <citation type="submission" date="2023-08" db="EMBL/GenBank/DDBJ databases">
        <title>Functional and genomic diversity of the sorghum phyllosphere microbiome.</title>
        <authorList>
            <person name="Shade A."/>
        </authorList>
    </citation>
    <scope>NUCLEOTIDE SEQUENCE [LARGE SCALE GENOMIC DNA]</scope>
    <source>
        <strain evidence="3 4">SORGH_AS_0919</strain>
    </source>
</reference>
<keyword evidence="4" id="KW-1185">Reference proteome</keyword>
<dbReference type="Proteomes" id="UP001260188">
    <property type="component" value="Unassembled WGS sequence"/>
</dbReference>
<protein>
    <submittedName>
        <fullName evidence="3">Xanthine dehydrogenase accessory factor</fullName>
    </submittedName>
</protein>
<feature type="domain" description="XdhC- CoxI" evidence="1">
    <location>
        <begin position="12"/>
        <end position="72"/>
    </location>
</feature>
<evidence type="ECO:0000259" key="1">
    <source>
        <dbReference type="Pfam" id="PF02625"/>
    </source>
</evidence>
<dbReference type="PANTHER" id="PTHR30388">
    <property type="entry name" value="ALDEHYDE OXIDOREDUCTASE MOLYBDENUM COFACTOR ASSEMBLY PROTEIN"/>
    <property type="match status" value="1"/>
</dbReference>
<organism evidence="3 4">
    <name type="scientific">Microbacterium paludicola</name>
    <dbReference type="NCBI Taxonomy" id="300019"/>
    <lineage>
        <taxon>Bacteria</taxon>
        <taxon>Bacillati</taxon>
        <taxon>Actinomycetota</taxon>
        <taxon>Actinomycetes</taxon>
        <taxon>Micrococcales</taxon>
        <taxon>Microbacteriaceae</taxon>
        <taxon>Microbacterium</taxon>
    </lineage>
</organism>
<dbReference type="Gene3D" id="3.40.50.720">
    <property type="entry name" value="NAD(P)-binding Rossmann-like Domain"/>
    <property type="match status" value="1"/>
</dbReference>
<evidence type="ECO:0000313" key="3">
    <source>
        <dbReference type="EMBL" id="MDR6168122.1"/>
    </source>
</evidence>
<dbReference type="Pfam" id="PF13478">
    <property type="entry name" value="XdhC_C"/>
    <property type="match status" value="1"/>
</dbReference>
<name>A0ABU1I2K6_9MICO</name>
<dbReference type="RefSeq" id="WP_309666922.1">
    <property type="nucleotide sequence ID" value="NZ_JAVIZA010000001.1"/>
</dbReference>
<proteinExistence type="predicted"/>
<dbReference type="InterPro" id="IPR003777">
    <property type="entry name" value="XdhC_CoxI"/>
</dbReference>
<dbReference type="InterPro" id="IPR052698">
    <property type="entry name" value="MoCofactor_Util/Proc"/>
</dbReference>
<dbReference type="InterPro" id="IPR027051">
    <property type="entry name" value="XdhC_Rossmann_dom"/>
</dbReference>
<dbReference type="PANTHER" id="PTHR30388:SF4">
    <property type="entry name" value="MOLYBDENUM COFACTOR INSERTION CHAPERONE PAOD"/>
    <property type="match status" value="1"/>
</dbReference>
<accession>A0ABU1I2K6</accession>
<feature type="domain" description="XdhC Rossmann" evidence="2">
    <location>
        <begin position="166"/>
        <end position="307"/>
    </location>
</feature>
<evidence type="ECO:0000259" key="2">
    <source>
        <dbReference type="Pfam" id="PF13478"/>
    </source>
</evidence>
<dbReference type="EMBL" id="JAVIZA010000001">
    <property type="protein sequence ID" value="MDR6168122.1"/>
    <property type="molecule type" value="Genomic_DNA"/>
</dbReference>